<dbReference type="Gene3D" id="3.40.50.1240">
    <property type="entry name" value="Phosphoglycerate mutase-like"/>
    <property type="match status" value="1"/>
</dbReference>
<dbReference type="Proteomes" id="UP001189429">
    <property type="component" value="Unassembled WGS sequence"/>
</dbReference>
<keyword evidence="5" id="KW-1185">Reference proteome</keyword>
<keyword evidence="2" id="KW-0413">Isomerase</keyword>
<protein>
    <recommendedName>
        <fullName evidence="6">Phosphoglycerate mutase (2,3-diphosphoglycerate-dependent)</fullName>
    </recommendedName>
</protein>
<gene>
    <name evidence="4" type="ORF">PCOR1329_LOCUS18671</name>
</gene>
<dbReference type="InterPro" id="IPR013078">
    <property type="entry name" value="His_Pase_superF_clade-1"/>
</dbReference>
<feature type="region of interest" description="Disordered" evidence="3">
    <location>
        <begin position="1"/>
        <end position="54"/>
    </location>
</feature>
<dbReference type="PANTHER" id="PTHR48100">
    <property type="entry name" value="BROAD-SPECIFICITY PHOSPHATASE YOR283W-RELATED"/>
    <property type="match status" value="1"/>
</dbReference>
<keyword evidence="1" id="KW-0324">Glycolysis</keyword>
<reference evidence="4" key="1">
    <citation type="submission" date="2023-10" db="EMBL/GenBank/DDBJ databases">
        <authorList>
            <person name="Chen Y."/>
            <person name="Shah S."/>
            <person name="Dougan E. K."/>
            <person name="Thang M."/>
            <person name="Chan C."/>
        </authorList>
    </citation>
    <scope>NUCLEOTIDE SEQUENCE [LARGE SCALE GENOMIC DNA]</scope>
</reference>
<organism evidence="4 5">
    <name type="scientific">Prorocentrum cordatum</name>
    <dbReference type="NCBI Taxonomy" id="2364126"/>
    <lineage>
        <taxon>Eukaryota</taxon>
        <taxon>Sar</taxon>
        <taxon>Alveolata</taxon>
        <taxon>Dinophyceae</taxon>
        <taxon>Prorocentrales</taxon>
        <taxon>Prorocentraceae</taxon>
        <taxon>Prorocentrum</taxon>
    </lineage>
</organism>
<dbReference type="SUPFAM" id="SSF53254">
    <property type="entry name" value="Phosphoglycerate mutase-like"/>
    <property type="match status" value="1"/>
</dbReference>
<accession>A0ABN9R8Y0</accession>
<evidence type="ECO:0008006" key="6">
    <source>
        <dbReference type="Google" id="ProtNLM"/>
    </source>
</evidence>
<dbReference type="Pfam" id="PF00300">
    <property type="entry name" value="His_Phos_1"/>
    <property type="match status" value="1"/>
</dbReference>
<feature type="compositionally biased region" description="Low complexity" evidence="3">
    <location>
        <begin position="45"/>
        <end position="54"/>
    </location>
</feature>
<sequence length="306" mass="32799">MRLPAPCRGRAAAEPDEPPPQPQPREERGRGGPVCGAWRPPRGTASEALPEAGAEAAAERRSTRLLLVRHGETLWNTQRRMQGQLDIDLNEVGVRQAQQVADALRRLGVAERVEAVVSSDLSRASRTADIIAGACPSASRRADADLREVHFGVLQGERLDDPAVECQRARVHNAWRRGDFHVAVEGGETVDQLTARGLRGLRSACGAGAPGAEPGAPVLSAPSAPRLVVVVAHAGVIKWCAVRLELGGEAPSPEAMSRPAMRELLGAPVRNCCVSSLLYDHEADAFCSEGWFQTIEEGSRAREDCE</sequence>
<dbReference type="PANTHER" id="PTHR48100:SF1">
    <property type="entry name" value="HISTIDINE PHOSPHATASE FAMILY PROTEIN-RELATED"/>
    <property type="match status" value="1"/>
</dbReference>
<evidence type="ECO:0000313" key="5">
    <source>
        <dbReference type="Proteomes" id="UP001189429"/>
    </source>
</evidence>
<name>A0ABN9R8Y0_9DINO</name>
<dbReference type="InterPro" id="IPR050275">
    <property type="entry name" value="PGM_Phosphatase"/>
</dbReference>
<dbReference type="EMBL" id="CAUYUJ010005891">
    <property type="protein sequence ID" value="CAK0815355.1"/>
    <property type="molecule type" value="Genomic_DNA"/>
</dbReference>
<evidence type="ECO:0000313" key="4">
    <source>
        <dbReference type="EMBL" id="CAK0815355.1"/>
    </source>
</evidence>
<proteinExistence type="predicted"/>
<comment type="caution">
    <text evidence="4">The sequence shown here is derived from an EMBL/GenBank/DDBJ whole genome shotgun (WGS) entry which is preliminary data.</text>
</comment>
<dbReference type="SMART" id="SM00855">
    <property type="entry name" value="PGAM"/>
    <property type="match status" value="1"/>
</dbReference>
<dbReference type="InterPro" id="IPR001345">
    <property type="entry name" value="PG/BPGM_mutase_AS"/>
</dbReference>
<dbReference type="CDD" id="cd07067">
    <property type="entry name" value="HP_PGM_like"/>
    <property type="match status" value="1"/>
</dbReference>
<evidence type="ECO:0000256" key="1">
    <source>
        <dbReference type="ARBA" id="ARBA00023152"/>
    </source>
</evidence>
<dbReference type="PROSITE" id="PS00175">
    <property type="entry name" value="PG_MUTASE"/>
    <property type="match status" value="1"/>
</dbReference>
<dbReference type="InterPro" id="IPR029033">
    <property type="entry name" value="His_PPase_superfam"/>
</dbReference>
<evidence type="ECO:0000256" key="3">
    <source>
        <dbReference type="SAM" id="MobiDB-lite"/>
    </source>
</evidence>
<evidence type="ECO:0000256" key="2">
    <source>
        <dbReference type="ARBA" id="ARBA00023235"/>
    </source>
</evidence>